<dbReference type="Gramene" id="TVU38949">
    <property type="protein sequence ID" value="TVU38949"/>
    <property type="gene ID" value="EJB05_12346"/>
</dbReference>
<feature type="region of interest" description="Disordered" evidence="1">
    <location>
        <begin position="72"/>
        <end position="96"/>
    </location>
</feature>
<proteinExistence type="predicted"/>
<evidence type="ECO:0000313" key="2">
    <source>
        <dbReference type="EMBL" id="TVU38949.1"/>
    </source>
</evidence>
<accession>A0A5J9VS21</accession>
<sequence length="96" mass="10663">MASPSTPATEAATESSPSSRRRRVDTEVPERIFRACGTPPCPAEARASEYLRFDAMALEDSEEFLKKFLYTNENNHSNGNPHTQPKAPLPRGSTWP</sequence>
<gene>
    <name evidence="2" type="ORF">EJB05_12346</name>
</gene>
<name>A0A5J9VS21_9POAL</name>
<feature type="non-terminal residue" evidence="2">
    <location>
        <position position="1"/>
    </location>
</feature>
<comment type="caution">
    <text evidence="2">The sequence shown here is derived from an EMBL/GenBank/DDBJ whole genome shotgun (WGS) entry which is preliminary data.</text>
</comment>
<dbReference type="EMBL" id="RWGY01000007">
    <property type="protein sequence ID" value="TVU38949.1"/>
    <property type="molecule type" value="Genomic_DNA"/>
</dbReference>
<dbReference type="Proteomes" id="UP000324897">
    <property type="component" value="Chromosome 4"/>
</dbReference>
<evidence type="ECO:0000313" key="3">
    <source>
        <dbReference type="Proteomes" id="UP000324897"/>
    </source>
</evidence>
<dbReference type="AlphaFoldDB" id="A0A5J9VS21"/>
<reference evidence="2 3" key="1">
    <citation type="journal article" date="2019" name="Sci. Rep.">
        <title>A high-quality genome of Eragrostis curvula grass provides insights into Poaceae evolution and supports new strategies to enhance forage quality.</title>
        <authorList>
            <person name="Carballo J."/>
            <person name="Santos B.A.C.M."/>
            <person name="Zappacosta D."/>
            <person name="Garbus I."/>
            <person name="Selva J.P."/>
            <person name="Gallo C.A."/>
            <person name="Diaz A."/>
            <person name="Albertini E."/>
            <person name="Caccamo M."/>
            <person name="Echenique V."/>
        </authorList>
    </citation>
    <scope>NUCLEOTIDE SEQUENCE [LARGE SCALE GENOMIC DNA]</scope>
    <source>
        <strain evidence="3">cv. Victoria</strain>
        <tissue evidence="2">Leaf</tissue>
    </source>
</reference>
<feature type="compositionally biased region" description="Low complexity" evidence="1">
    <location>
        <begin position="1"/>
        <end position="18"/>
    </location>
</feature>
<protein>
    <submittedName>
        <fullName evidence="2">Uncharacterized protein</fullName>
    </submittedName>
</protein>
<keyword evidence="3" id="KW-1185">Reference proteome</keyword>
<organism evidence="2 3">
    <name type="scientific">Eragrostis curvula</name>
    <name type="common">weeping love grass</name>
    <dbReference type="NCBI Taxonomy" id="38414"/>
    <lineage>
        <taxon>Eukaryota</taxon>
        <taxon>Viridiplantae</taxon>
        <taxon>Streptophyta</taxon>
        <taxon>Embryophyta</taxon>
        <taxon>Tracheophyta</taxon>
        <taxon>Spermatophyta</taxon>
        <taxon>Magnoliopsida</taxon>
        <taxon>Liliopsida</taxon>
        <taxon>Poales</taxon>
        <taxon>Poaceae</taxon>
        <taxon>PACMAD clade</taxon>
        <taxon>Chloridoideae</taxon>
        <taxon>Eragrostideae</taxon>
        <taxon>Eragrostidinae</taxon>
        <taxon>Eragrostis</taxon>
    </lineage>
</organism>
<feature type="region of interest" description="Disordered" evidence="1">
    <location>
        <begin position="1"/>
        <end position="27"/>
    </location>
</feature>
<feature type="compositionally biased region" description="Polar residues" evidence="1">
    <location>
        <begin position="72"/>
        <end position="83"/>
    </location>
</feature>
<evidence type="ECO:0000256" key="1">
    <source>
        <dbReference type="SAM" id="MobiDB-lite"/>
    </source>
</evidence>